<protein>
    <submittedName>
        <fullName evidence="2">NusG domain II-containing protein</fullName>
    </submittedName>
</protein>
<accession>A0A6N7UQY2</accession>
<dbReference type="EMBL" id="VULY01000018">
    <property type="protein sequence ID" value="MSR93013.1"/>
    <property type="molecule type" value="Genomic_DNA"/>
</dbReference>
<feature type="transmembrane region" description="Helical" evidence="1">
    <location>
        <begin position="12"/>
        <end position="31"/>
    </location>
</feature>
<keyword evidence="3" id="KW-1185">Reference proteome</keyword>
<dbReference type="InterPro" id="IPR038690">
    <property type="entry name" value="NusG_2_sf"/>
</dbReference>
<sequence length="128" mass="14265">METYLSKKDKRVIVAVVILSVVIYLFCGLWNREEGARVVVKVDGNIQGIYSLKEDRTIRVNHGKNIVEIKNGRAVMKEASCPDQLCVHQKGISGMHETIVCLPNKVVIEIEGEEAKTDSPQEIDSVAE</sequence>
<organism evidence="2 3">
    <name type="scientific">Suipraeoptans intestinalis</name>
    <dbReference type="NCBI Taxonomy" id="2606628"/>
    <lineage>
        <taxon>Bacteria</taxon>
        <taxon>Bacillati</taxon>
        <taxon>Bacillota</taxon>
        <taxon>Clostridia</taxon>
        <taxon>Lachnospirales</taxon>
        <taxon>Lachnospiraceae</taxon>
        <taxon>Suipraeoptans</taxon>
    </lineage>
</organism>
<dbReference type="AlphaFoldDB" id="A0A6N7UQY2"/>
<name>A0A6N7UQY2_9FIRM</name>
<keyword evidence="1" id="KW-0812">Transmembrane</keyword>
<gene>
    <name evidence="2" type="ORF">FYJ34_01640</name>
</gene>
<evidence type="ECO:0000256" key="1">
    <source>
        <dbReference type="SAM" id="Phobius"/>
    </source>
</evidence>
<comment type="caution">
    <text evidence="2">The sequence shown here is derived from an EMBL/GenBank/DDBJ whole genome shotgun (WGS) entry which is preliminary data.</text>
</comment>
<keyword evidence="1" id="KW-1133">Transmembrane helix</keyword>
<dbReference type="CDD" id="cd09911">
    <property type="entry name" value="Lin0431_like"/>
    <property type="match status" value="1"/>
</dbReference>
<dbReference type="Gene3D" id="2.60.320.10">
    <property type="entry name" value="N-utilization substance G protein NusG, insert domain"/>
    <property type="match status" value="1"/>
</dbReference>
<evidence type="ECO:0000313" key="2">
    <source>
        <dbReference type="EMBL" id="MSR93013.1"/>
    </source>
</evidence>
<proteinExistence type="predicted"/>
<dbReference type="Pfam" id="PF07009">
    <property type="entry name" value="NusG_II"/>
    <property type="match status" value="1"/>
</dbReference>
<dbReference type="Proteomes" id="UP000434409">
    <property type="component" value="Unassembled WGS sequence"/>
</dbReference>
<evidence type="ECO:0000313" key="3">
    <source>
        <dbReference type="Proteomes" id="UP000434409"/>
    </source>
</evidence>
<keyword evidence="1" id="KW-0472">Membrane</keyword>
<dbReference type="RefSeq" id="WP_154475675.1">
    <property type="nucleotide sequence ID" value="NZ_VULY01000018.1"/>
</dbReference>
<reference evidence="2 3" key="1">
    <citation type="submission" date="2019-08" db="EMBL/GenBank/DDBJ databases">
        <title>In-depth cultivation of the pig gut microbiome towards novel bacterial diversity and tailored functional studies.</title>
        <authorList>
            <person name="Wylensek D."/>
            <person name="Hitch T.C.A."/>
            <person name="Clavel T."/>
        </authorList>
    </citation>
    <scope>NUCLEOTIDE SEQUENCE [LARGE SCALE GENOMIC DNA]</scope>
    <source>
        <strain evidence="2 3">68-1-5</strain>
    </source>
</reference>